<accession>A0A512L9X7</accession>
<dbReference type="OrthoDB" id="9803231at2"/>
<organism evidence="2 3">
    <name type="scientific">Sulfuriferula plumbiphila</name>
    <dbReference type="NCBI Taxonomy" id="171865"/>
    <lineage>
        <taxon>Bacteria</taxon>
        <taxon>Pseudomonadati</taxon>
        <taxon>Pseudomonadota</taxon>
        <taxon>Betaproteobacteria</taxon>
        <taxon>Nitrosomonadales</taxon>
        <taxon>Sulfuricellaceae</taxon>
        <taxon>Sulfuriferula</taxon>
    </lineage>
</organism>
<dbReference type="InterPro" id="IPR012337">
    <property type="entry name" value="RNaseH-like_sf"/>
</dbReference>
<dbReference type="GO" id="GO:0004803">
    <property type="term" value="F:transposase activity"/>
    <property type="evidence" value="ECO:0007669"/>
    <property type="project" value="TreeGrafter"/>
</dbReference>
<name>A0A512L9X7_9PROT</name>
<dbReference type="EMBL" id="BKAD01000027">
    <property type="protein sequence ID" value="GEP31288.1"/>
    <property type="molecule type" value="Genomic_DNA"/>
</dbReference>
<feature type="domain" description="Integrase catalytic" evidence="1">
    <location>
        <begin position="3"/>
        <end position="123"/>
    </location>
</feature>
<dbReference type="PANTHER" id="PTHR10948:SF23">
    <property type="entry name" value="TRANSPOSASE INSI FOR INSERTION SEQUENCE ELEMENT IS30A-RELATED"/>
    <property type="match status" value="1"/>
</dbReference>
<dbReference type="InterPro" id="IPR053392">
    <property type="entry name" value="Transposase_IS30-like"/>
</dbReference>
<dbReference type="AlphaFoldDB" id="A0A512L9X7"/>
<dbReference type="GO" id="GO:0032196">
    <property type="term" value="P:transposition"/>
    <property type="evidence" value="ECO:0007669"/>
    <property type="project" value="TreeGrafter"/>
</dbReference>
<sequence length="123" mass="13843">MSIEKRPAIVDSRKRFGGWEGDLVIGAGQQQTLVTLNERKSRYSLIAHVPFKTAQVVSDAMIYLLMPVAAFVHTVTADYGKKFAQHDQIAKKPDAGFFFVHPYASRERGANENMNGLIRQFFP</sequence>
<protein>
    <recommendedName>
        <fullName evidence="1">Integrase catalytic domain-containing protein</fullName>
    </recommendedName>
</protein>
<gene>
    <name evidence="2" type="ORF">TPL01_24260</name>
</gene>
<dbReference type="Proteomes" id="UP000321337">
    <property type="component" value="Unassembled WGS sequence"/>
</dbReference>
<dbReference type="GO" id="GO:0015074">
    <property type="term" value="P:DNA integration"/>
    <property type="evidence" value="ECO:0007669"/>
    <property type="project" value="InterPro"/>
</dbReference>
<reference evidence="2 3" key="1">
    <citation type="submission" date="2019-07" db="EMBL/GenBank/DDBJ databases">
        <title>Whole genome shotgun sequence of Thiobacillus plumbophilus NBRC 107929.</title>
        <authorList>
            <person name="Hosoyama A."/>
            <person name="Uohara A."/>
            <person name="Ohji S."/>
            <person name="Ichikawa N."/>
        </authorList>
    </citation>
    <scope>NUCLEOTIDE SEQUENCE [LARGE SCALE GENOMIC DNA]</scope>
    <source>
        <strain evidence="2 3">NBRC 107929</strain>
    </source>
</reference>
<dbReference type="RefSeq" id="WP_147074128.1">
    <property type="nucleotide sequence ID" value="NZ_AP021884.1"/>
</dbReference>
<dbReference type="InterPro" id="IPR051917">
    <property type="entry name" value="Transposase-Integrase"/>
</dbReference>
<keyword evidence="3" id="KW-1185">Reference proteome</keyword>
<dbReference type="InterPro" id="IPR001584">
    <property type="entry name" value="Integrase_cat-core"/>
</dbReference>
<dbReference type="SUPFAM" id="SSF53098">
    <property type="entry name" value="Ribonuclease H-like"/>
    <property type="match status" value="1"/>
</dbReference>
<comment type="caution">
    <text evidence="2">The sequence shown here is derived from an EMBL/GenBank/DDBJ whole genome shotgun (WGS) entry which is preliminary data.</text>
</comment>
<evidence type="ECO:0000313" key="2">
    <source>
        <dbReference type="EMBL" id="GEP31288.1"/>
    </source>
</evidence>
<dbReference type="PROSITE" id="PS50994">
    <property type="entry name" value="INTEGRASE"/>
    <property type="match status" value="1"/>
</dbReference>
<dbReference type="GO" id="GO:0005829">
    <property type="term" value="C:cytosol"/>
    <property type="evidence" value="ECO:0007669"/>
    <property type="project" value="TreeGrafter"/>
</dbReference>
<evidence type="ECO:0000313" key="3">
    <source>
        <dbReference type="Proteomes" id="UP000321337"/>
    </source>
</evidence>
<proteinExistence type="predicted"/>
<dbReference type="PANTHER" id="PTHR10948">
    <property type="entry name" value="TRANSPOSASE"/>
    <property type="match status" value="1"/>
</dbReference>
<dbReference type="NCBIfam" id="NF033563">
    <property type="entry name" value="transpos_IS30"/>
    <property type="match status" value="1"/>
</dbReference>
<evidence type="ECO:0000259" key="1">
    <source>
        <dbReference type="PROSITE" id="PS50994"/>
    </source>
</evidence>